<dbReference type="SUPFAM" id="SSF117281">
    <property type="entry name" value="Kelch motif"/>
    <property type="match status" value="1"/>
</dbReference>
<dbReference type="AlphaFoldDB" id="A0ABD0YC03"/>
<feature type="compositionally biased region" description="Polar residues" evidence="2">
    <location>
        <begin position="1"/>
        <end position="20"/>
    </location>
</feature>
<feature type="region of interest" description="Disordered" evidence="2">
    <location>
        <begin position="1"/>
        <end position="29"/>
    </location>
</feature>
<dbReference type="Proteomes" id="UP001558652">
    <property type="component" value="Unassembled WGS sequence"/>
</dbReference>
<proteinExistence type="predicted"/>
<organism evidence="3 4">
    <name type="scientific">Ranatra chinensis</name>
    <dbReference type="NCBI Taxonomy" id="642074"/>
    <lineage>
        <taxon>Eukaryota</taxon>
        <taxon>Metazoa</taxon>
        <taxon>Ecdysozoa</taxon>
        <taxon>Arthropoda</taxon>
        <taxon>Hexapoda</taxon>
        <taxon>Insecta</taxon>
        <taxon>Pterygota</taxon>
        <taxon>Neoptera</taxon>
        <taxon>Paraneoptera</taxon>
        <taxon>Hemiptera</taxon>
        <taxon>Heteroptera</taxon>
        <taxon>Panheteroptera</taxon>
        <taxon>Nepomorpha</taxon>
        <taxon>Nepidae</taxon>
        <taxon>Ranatrinae</taxon>
        <taxon>Ranatra</taxon>
    </lineage>
</organism>
<evidence type="ECO:0000313" key="3">
    <source>
        <dbReference type="EMBL" id="KAL1128845.1"/>
    </source>
</evidence>
<evidence type="ECO:0000256" key="1">
    <source>
        <dbReference type="ARBA" id="ARBA00022441"/>
    </source>
</evidence>
<gene>
    <name evidence="3" type="ORF">AAG570_013379</name>
</gene>
<keyword evidence="4" id="KW-1185">Reference proteome</keyword>
<evidence type="ECO:0000313" key="4">
    <source>
        <dbReference type="Proteomes" id="UP001558652"/>
    </source>
</evidence>
<name>A0ABD0YC03_9HEMI</name>
<dbReference type="InterPro" id="IPR015915">
    <property type="entry name" value="Kelch-typ_b-propeller"/>
</dbReference>
<keyword evidence="1" id="KW-0880">Kelch repeat</keyword>
<dbReference type="Pfam" id="PF01344">
    <property type="entry name" value="Kelch_1"/>
    <property type="match status" value="1"/>
</dbReference>
<sequence length="199" mass="22561">MAISQNRFGPTNSEQEMTDNGSDEGSDCTTSERYNIVNNKWSDLPTLNIATVHSAIAYVNGSLYCSGGLCRNTVLNNVWRFAPPTADTRFVWSSSSSLCVANPQLGSVISLWKLMDTRKMLNRGWSLLHDNARLHNTTCAIRDLLPLLEFHLFTKLKELLGRIHFSNDEVKNTEEKWLSEVERSVFDEGIKTLVHRLKK</sequence>
<reference evidence="3 4" key="1">
    <citation type="submission" date="2024-07" db="EMBL/GenBank/DDBJ databases">
        <title>Chromosome-level genome assembly of the water stick insect Ranatra chinensis (Heteroptera: Nepidae).</title>
        <authorList>
            <person name="Liu X."/>
        </authorList>
    </citation>
    <scope>NUCLEOTIDE SEQUENCE [LARGE SCALE GENOMIC DNA]</scope>
    <source>
        <strain evidence="3">Cailab_2021Rc</strain>
        <tissue evidence="3">Muscle</tissue>
    </source>
</reference>
<evidence type="ECO:0000256" key="2">
    <source>
        <dbReference type="SAM" id="MobiDB-lite"/>
    </source>
</evidence>
<dbReference type="Gene3D" id="2.120.10.80">
    <property type="entry name" value="Kelch-type beta propeller"/>
    <property type="match status" value="1"/>
</dbReference>
<protein>
    <submittedName>
        <fullName evidence="3">Uncharacterized protein</fullName>
    </submittedName>
</protein>
<comment type="caution">
    <text evidence="3">The sequence shown here is derived from an EMBL/GenBank/DDBJ whole genome shotgun (WGS) entry which is preliminary data.</text>
</comment>
<accession>A0ABD0YC03</accession>
<dbReference type="EMBL" id="JBFDAA010000009">
    <property type="protein sequence ID" value="KAL1128845.1"/>
    <property type="molecule type" value="Genomic_DNA"/>
</dbReference>
<dbReference type="InterPro" id="IPR006652">
    <property type="entry name" value="Kelch_1"/>
</dbReference>